<gene>
    <name evidence="2" type="ORF">PSYICH_LOCUS13037</name>
</gene>
<evidence type="ECO:0000256" key="1">
    <source>
        <dbReference type="SAM" id="MobiDB-lite"/>
    </source>
</evidence>
<keyword evidence="3" id="KW-1185">Reference proteome</keyword>
<feature type="region of interest" description="Disordered" evidence="1">
    <location>
        <begin position="155"/>
        <end position="189"/>
    </location>
</feature>
<reference evidence="2" key="1">
    <citation type="submission" date="2022-01" db="EMBL/GenBank/DDBJ databases">
        <authorList>
            <person name="King R."/>
        </authorList>
    </citation>
    <scope>NUCLEOTIDE SEQUENCE</scope>
</reference>
<sequence>MSQEYIVTIEQKVLTKGHTQMKCDSVHSSIDAKLRNKDISLLGQYSDLTKEVSLGKSADSPIKIDFTSYLKKRKVLANCKKLKGTSISITHDLTTRQREGRQILRKALFEERKNGNYTKCYIKGNKLVLDENQYSVEDLIGEDNKENSFKQIQQTCRAPSTPSRILENSLGELNVDQEEEEKERKQIEDEIKKSENLRLRKSSTSHNYNK</sequence>
<name>A0A9P0D6Q5_9CUCU</name>
<dbReference type="AlphaFoldDB" id="A0A9P0D6Q5"/>
<accession>A0A9P0D6Q5</accession>
<protein>
    <submittedName>
        <fullName evidence="2">Uncharacterized protein</fullName>
    </submittedName>
</protein>
<evidence type="ECO:0000313" key="2">
    <source>
        <dbReference type="EMBL" id="CAH1113004.1"/>
    </source>
</evidence>
<dbReference type="EMBL" id="OV651819">
    <property type="protein sequence ID" value="CAH1113004.1"/>
    <property type="molecule type" value="Genomic_DNA"/>
</dbReference>
<dbReference type="OrthoDB" id="6782207at2759"/>
<proteinExistence type="predicted"/>
<dbReference type="Proteomes" id="UP001153636">
    <property type="component" value="Chromosome 7"/>
</dbReference>
<evidence type="ECO:0000313" key="3">
    <source>
        <dbReference type="Proteomes" id="UP001153636"/>
    </source>
</evidence>
<organism evidence="2 3">
    <name type="scientific">Psylliodes chrysocephalus</name>
    <dbReference type="NCBI Taxonomy" id="3402493"/>
    <lineage>
        <taxon>Eukaryota</taxon>
        <taxon>Metazoa</taxon>
        <taxon>Ecdysozoa</taxon>
        <taxon>Arthropoda</taxon>
        <taxon>Hexapoda</taxon>
        <taxon>Insecta</taxon>
        <taxon>Pterygota</taxon>
        <taxon>Neoptera</taxon>
        <taxon>Endopterygota</taxon>
        <taxon>Coleoptera</taxon>
        <taxon>Polyphaga</taxon>
        <taxon>Cucujiformia</taxon>
        <taxon>Chrysomeloidea</taxon>
        <taxon>Chrysomelidae</taxon>
        <taxon>Galerucinae</taxon>
        <taxon>Alticini</taxon>
        <taxon>Psylliodes</taxon>
    </lineage>
</organism>